<keyword evidence="2" id="KW-1185">Reference proteome</keyword>
<evidence type="ECO:0000313" key="1">
    <source>
        <dbReference type="EMBL" id="SFB40164.1"/>
    </source>
</evidence>
<sequence>MEKYMDLKFILKKTKSPTYAELLADRGHPGPNVFQIYY</sequence>
<gene>
    <name evidence="1" type="ORF">SAMN04489723_10936</name>
</gene>
<dbReference type="AlphaFoldDB" id="A0A1I1AQ68"/>
<name>A0A1I1AQ68_9BACT</name>
<protein>
    <submittedName>
        <fullName evidence="1">Uncharacterized protein</fullName>
    </submittedName>
</protein>
<dbReference type="Proteomes" id="UP000198790">
    <property type="component" value="Unassembled WGS sequence"/>
</dbReference>
<dbReference type="EMBL" id="FOKK01000009">
    <property type="protein sequence ID" value="SFB40164.1"/>
    <property type="molecule type" value="Genomic_DNA"/>
</dbReference>
<organism evidence="1 2">
    <name type="scientific">Algoriphagus aquimarinus</name>
    <dbReference type="NCBI Taxonomy" id="237018"/>
    <lineage>
        <taxon>Bacteria</taxon>
        <taxon>Pseudomonadati</taxon>
        <taxon>Bacteroidota</taxon>
        <taxon>Cytophagia</taxon>
        <taxon>Cytophagales</taxon>
        <taxon>Cyclobacteriaceae</taxon>
        <taxon>Algoriphagus</taxon>
    </lineage>
</organism>
<evidence type="ECO:0000313" key="2">
    <source>
        <dbReference type="Proteomes" id="UP000198790"/>
    </source>
</evidence>
<proteinExistence type="predicted"/>
<reference evidence="1 2" key="1">
    <citation type="submission" date="2016-10" db="EMBL/GenBank/DDBJ databases">
        <authorList>
            <person name="de Groot N.N."/>
        </authorList>
    </citation>
    <scope>NUCLEOTIDE SEQUENCE [LARGE SCALE GENOMIC DNA]</scope>
    <source>
        <strain evidence="1 2">DSM 23399</strain>
    </source>
</reference>
<accession>A0A1I1AQ68</accession>